<reference evidence="7 8" key="1">
    <citation type="submission" date="2016-03" db="EMBL/GenBank/DDBJ databases">
        <title>Choanephora cucurbitarum.</title>
        <authorList>
            <person name="Min B."/>
            <person name="Park H."/>
            <person name="Park J.-H."/>
            <person name="Shin H.-D."/>
            <person name="Choi I.-G."/>
        </authorList>
    </citation>
    <scope>NUCLEOTIDE SEQUENCE [LARGE SCALE GENOMIC DNA]</scope>
    <source>
        <strain evidence="7 8">KUS-F28377</strain>
    </source>
</reference>
<dbReference type="FunCoup" id="A0A1C7N1M0">
    <property type="interactions" value="974"/>
</dbReference>
<dbReference type="InterPro" id="IPR035985">
    <property type="entry name" value="Ubiquitin-activating_enz"/>
</dbReference>
<dbReference type="InterPro" id="IPR045886">
    <property type="entry name" value="ThiF/MoeB/HesA"/>
</dbReference>
<name>A0A1C7N1M0_9FUNG</name>
<evidence type="ECO:0000313" key="8">
    <source>
        <dbReference type="Proteomes" id="UP000093000"/>
    </source>
</evidence>
<organism evidence="7 8">
    <name type="scientific">Choanephora cucurbitarum</name>
    <dbReference type="NCBI Taxonomy" id="101091"/>
    <lineage>
        <taxon>Eukaryota</taxon>
        <taxon>Fungi</taxon>
        <taxon>Fungi incertae sedis</taxon>
        <taxon>Mucoromycota</taxon>
        <taxon>Mucoromycotina</taxon>
        <taxon>Mucoromycetes</taxon>
        <taxon>Mucorales</taxon>
        <taxon>Mucorineae</taxon>
        <taxon>Choanephoraceae</taxon>
        <taxon>Choanephoroideae</taxon>
        <taxon>Choanephora</taxon>
    </lineage>
</organism>
<accession>A0A1C7N1M0</accession>
<dbReference type="InterPro" id="IPR000594">
    <property type="entry name" value="ThiF_NAD_FAD-bd"/>
</dbReference>
<sequence>MATIDLKTQKYDRQLRLWASTGQQALELANICLLNANSTGCEIIKNLVLPGVGHVTIVDNARVTKEDIRSNFFLDAESAGQSKAKSAAELLQELNEDAAVNYVEKDPNQLIESQPDFFNSFTMVLAVNLHATSLQKLASICHSANKILITVKCKGLLGTFTIQSPEHTVIETHPENVADLRLSCPFQQLADYVDKFDLDGLDQTDHGHVPFVVVLLKYAKAYQDAHNGKAPQTYQERQELIKMLRENMRTPDEENFEEAIANVWRLASSSNVSSEVRQIFEDVSCQEIHGGSSYFWVLTRAVRDFMENEGGGQLPLSGKLPDMKSDTVNYIQLQNVYRAKALSDLNAVRQRVQQLAEGFDMTISDESIETFCKNAANIRVIKYKQMFKESKEVQLLKNDENFAYHFVFEASDLFQSEYHRLPAFDEDVESLKHQVQLLLQRRNVPVEQIDEVMTGDFMYKAILNYVHFGDLEAPNLAALLGGLVAQEAIKLITHQYIPINNTCVFNGITSTSSVFQL</sequence>
<dbReference type="PIRSF" id="PIRSF039099">
    <property type="entry name" value="APP-BP1"/>
    <property type="match status" value="1"/>
</dbReference>
<dbReference type="InParanoid" id="A0A1C7N1M0"/>
<dbReference type="STRING" id="101091.A0A1C7N1M0"/>
<evidence type="ECO:0000256" key="2">
    <source>
        <dbReference type="ARBA" id="ARBA00006868"/>
    </source>
</evidence>
<feature type="domain" description="THIF-type NAD/FAD binding fold" evidence="6">
    <location>
        <begin position="11"/>
        <end position="511"/>
    </location>
</feature>
<evidence type="ECO:0000256" key="4">
    <source>
        <dbReference type="ARBA" id="ARBA00022786"/>
    </source>
</evidence>
<dbReference type="SUPFAM" id="SSF69572">
    <property type="entry name" value="Activating enzymes of the ubiquitin-like proteins"/>
    <property type="match status" value="1"/>
</dbReference>
<dbReference type="PANTHER" id="PTHR10953:SF29">
    <property type="entry name" value="NEDD8-ACTIVATING ENZYME E1 REGULATORY SUBUNIT"/>
    <property type="match status" value="1"/>
</dbReference>
<dbReference type="UniPathway" id="UPA00885"/>
<evidence type="ECO:0000259" key="6">
    <source>
        <dbReference type="Pfam" id="PF00899"/>
    </source>
</evidence>
<gene>
    <name evidence="7" type="primary">nae1</name>
    <name evidence="7" type="ORF">A0J61_08950</name>
</gene>
<evidence type="ECO:0000256" key="3">
    <source>
        <dbReference type="ARBA" id="ARBA00015407"/>
    </source>
</evidence>
<proteinExistence type="inferred from homology"/>
<keyword evidence="8" id="KW-1185">Reference proteome</keyword>
<dbReference type="OrthoDB" id="1708823at2759"/>
<dbReference type="InterPro" id="IPR030667">
    <property type="entry name" value="APP-BP1"/>
</dbReference>
<comment type="pathway">
    <text evidence="1 5">Protein modification; protein neddylation.</text>
</comment>
<dbReference type="AlphaFoldDB" id="A0A1C7N1M0"/>
<protein>
    <recommendedName>
        <fullName evidence="3 5">NEDD8-activating enzyme E1 regulatory subunit</fullName>
    </recommendedName>
</protein>
<keyword evidence="4 5" id="KW-0833">Ubl conjugation pathway</keyword>
<dbReference type="GO" id="GO:0005737">
    <property type="term" value="C:cytoplasm"/>
    <property type="evidence" value="ECO:0007669"/>
    <property type="project" value="TreeGrafter"/>
</dbReference>
<evidence type="ECO:0000256" key="5">
    <source>
        <dbReference type="PIRNR" id="PIRNR039099"/>
    </source>
</evidence>
<dbReference type="Proteomes" id="UP000093000">
    <property type="component" value="Unassembled WGS sequence"/>
</dbReference>
<dbReference type="PANTHER" id="PTHR10953">
    <property type="entry name" value="UBIQUITIN-ACTIVATING ENZYME E1"/>
    <property type="match status" value="1"/>
</dbReference>
<evidence type="ECO:0000256" key="1">
    <source>
        <dbReference type="ARBA" id="ARBA00005032"/>
    </source>
</evidence>
<comment type="caution">
    <text evidence="7">The sequence shown here is derived from an EMBL/GenBank/DDBJ whole genome shotgun (WGS) entry which is preliminary data.</text>
</comment>
<dbReference type="Gene3D" id="3.40.50.720">
    <property type="entry name" value="NAD(P)-binding Rossmann-like Domain"/>
    <property type="match status" value="2"/>
</dbReference>
<comment type="function">
    <text evidence="5">Regulatory subunit of the dimeric UBA3-ULA1 E1 enzyme.</text>
</comment>
<evidence type="ECO:0000313" key="7">
    <source>
        <dbReference type="EMBL" id="OBZ83003.1"/>
    </source>
</evidence>
<dbReference type="EMBL" id="LUGH01000741">
    <property type="protein sequence ID" value="OBZ83003.1"/>
    <property type="molecule type" value="Genomic_DNA"/>
</dbReference>
<dbReference type="FunFam" id="3.40.50.720:FF:000475">
    <property type="entry name" value="NEDD8-activating enzyme E1 regulatory subunit"/>
    <property type="match status" value="1"/>
</dbReference>
<comment type="similarity">
    <text evidence="2 5">Belongs to the ubiquitin-activating E1 family. ULA1 subfamily.</text>
</comment>
<dbReference type="GO" id="GO:0045116">
    <property type="term" value="P:protein neddylation"/>
    <property type="evidence" value="ECO:0007669"/>
    <property type="project" value="UniProtKB-UniRule"/>
</dbReference>
<dbReference type="GO" id="GO:0019781">
    <property type="term" value="F:NEDD8 activating enzyme activity"/>
    <property type="evidence" value="ECO:0007669"/>
    <property type="project" value="UniProtKB-UniRule"/>
</dbReference>
<dbReference type="Pfam" id="PF00899">
    <property type="entry name" value="ThiF"/>
    <property type="match status" value="1"/>
</dbReference>